<comment type="caution">
    <text evidence="2">The sequence shown here is derived from an EMBL/GenBank/DDBJ whole genome shotgun (WGS) entry which is preliminary data.</text>
</comment>
<sequence>MSSLLQRAAKLCPYTFHSPNLSNLNTSLFHGALVRRLLRLERSATDCVSPQSEEFPSLANPIDTIKPTWESPSTPSPTATLVSNIHRGSNLGKLHAYDSQIDRTFHRLIRSPRSSKVVNNSSHKSSVFAFDFGILMSNSANFGFNSANSDSNFGLDTSQFSLDNMGYNNRTLKELATLDVLCQLWCIRYPELEQAKSYELESGLIHLFPKFHGLAGEDPHKHLKEFHVVCSTMRPHGILEDYTKMREFPFSLDGAAKDWLYLQPALFNTQGDMKRMFLEKFFPTSITTSTRKEICDIRQHSGETLYKYWERFNKLCATCPHYQIRIMLMERSMIDIVSGGALMDKVPTAARNLISNMAGNTQQFGIRGFATFRVVHEVVITNNQRLENKITKLTSLVRQLAIEQHHTSPLARVCSICASIEHPIDICPILQETEPNTTKIAAMMSG</sequence>
<evidence type="ECO:0000313" key="2">
    <source>
        <dbReference type="EMBL" id="RDX86796.1"/>
    </source>
</evidence>
<protein>
    <recommendedName>
        <fullName evidence="1">Retrotransposon gag domain-containing protein</fullName>
    </recommendedName>
</protein>
<keyword evidence="3" id="KW-1185">Reference proteome</keyword>
<name>A0A371G8B8_MUCPR</name>
<dbReference type="PANTHER" id="PTHR33223:SF3">
    <property type="match status" value="1"/>
</dbReference>
<reference evidence="2" key="1">
    <citation type="submission" date="2018-05" db="EMBL/GenBank/DDBJ databases">
        <title>Draft genome of Mucuna pruriens seed.</title>
        <authorList>
            <person name="Nnadi N.E."/>
            <person name="Vos R."/>
            <person name="Hasami M.H."/>
            <person name="Devisetty U.K."/>
            <person name="Aguiy J.C."/>
        </authorList>
    </citation>
    <scope>NUCLEOTIDE SEQUENCE [LARGE SCALE GENOMIC DNA]</scope>
    <source>
        <strain evidence="2">JCA_2017</strain>
    </source>
</reference>
<evidence type="ECO:0000259" key="1">
    <source>
        <dbReference type="Pfam" id="PF03732"/>
    </source>
</evidence>
<dbReference type="EMBL" id="QJKJ01006416">
    <property type="protein sequence ID" value="RDX86796.1"/>
    <property type="molecule type" value="Genomic_DNA"/>
</dbReference>
<gene>
    <name evidence="2" type="ORF">CR513_31827</name>
</gene>
<dbReference type="InterPro" id="IPR005162">
    <property type="entry name" value="Retrotrans_gag_dom"/>
</dbReference>
<dbReference type="AlphaFoldDB" id="A0A371G8B8"/>
<dbReference type="Pfam" id="PF03732">
    <property type="entry name" value="Retrotrans_gag"/>
    <property type="match status" value="1"/>
</dbReference>
<proteinExistence type="predicted"/>
<accession>A0A371G8B8</accession>
<dbReference type="OrthoDB" id="1414696at2759"/>
<dbReference type="PANTHER" id="PTHR33223">
    <property type="entry name" value="CCHC-TYPE DOMAIN-CONTAINING PROTEIN"/>
    <property type="match status" value="1"/>
</dbReference>
<feature type="domain" description="Retrotransposon gag" evidence="1">
    <location>
        <begin position="248"/>
        <end position="323"/>
    </location>
</feature>
<organism evidence="2 3">
    <name type="scientific">Mucuna pruriens</name>
    <name type="common">Velvet bean</name>
    <name type="synonym">Dolichos pruriens</name>
    <dbReference type="NCBI Taxonomy" id="157652"/>
    <lineage>
        <taxon>Eukaryota</taxon>
        <taxon>Viridiplantae</taxon>
        <taxon>Streptophyta</taxon>
        <taxon>Embryophyta</taxon>
        <taxon>Tracheophyta</taxon>
        <taxon>Spermatophyta</taxon>
        <taxon>Magnoliopsida</taxon>
        <taxon>eudicotyledons</taxon>
        <taxon>Gunneridae</taxon>
        <taxon>Pentapetalae</taxon>
        <taxon>rosids</taxon>
        <taxon>fabids</taxon>
        <taxon>Fabales</taxon>
        <taxon>Fabaceae</taxon>
        <taxon>Papilionoideae</taxon>
        <taxon>50 kb inversion clade</taxon>
        <taxon>NPAAA clade</taxon>
        <taxon>indigoferoid/millettioid clade</taxon>
        <taxon>Phaseoleae</taxon>
        <taxon>Mucuna</taxon>
    </lineage>
</organism>
<evidence type="ECO:0000313" key="3">
    <source>
        <dbReference type="Proteomes" id="UP000257109"/>
    </source>
</evidence>
<feature type="non-terminal residue" evidence="2">
    <location>
        <position position="1"/>
    </location>
</feature>
<dbReference type="Proteomes" id="UP000257109">
    <property type="component" value="Unassembled WGS sequence"/>
</dbReference>